<reference evidence="2 3" key="1">
    <citation type="submission" date="2019-05" db="EMBL/GenBank/DDBJ databases">
        <title>Another draft genome of Portunus trituberculatus and its Hox gene families provides insights of decapod evolution.</title>
        <authorList>
            <person name="Jeong J.-H."/>
            <person name="Song I."/>
            <person name="Kim S."/>
            <person name="Choi T."/>
            <person name="Kim D."/>
            <person name="Ryu S."/>
            <person name="Kim W."/>
        </authorList>
    </citation>
    <scope>NUCLEOTIDE SEQUENCE [LARGE SCALE GENOMIC DNA]</scope>
    <source>
        <tissue evidence="2">Muscle</tissue>
    </source>
</reference>
<sequence length="87" mass="10030">MAARQSVALSSKAPLRYHAESEPRKSTVLTIRPPIICRSDHTIQFFTSHVITTHHPPRPVHVHHTTRPSQILNRFNSFHLLSKQYQS</sequence>
<evidence type="ECO:0000256" key="1">
    <source>
        <dbReference type="SAM" id="MobiDB-lite"/>
    </source>
</evidence>
<protein>
    <submittedName>
        <fullName evidence="2">Uncharacterized protein</fullName>
    </submittedName>
</protein>
<dbReference type="EMBL" id="VSRR010004230">
    <property type="protein sequence ID" value="MPC39005.1"/>
    <property type="molecule type" value="Genomic_DNA"/>
</dbReference>
<dbReference type="AlphaFoldDB" id="A0A5B7EZU9"/>
<keyword evidence="3" id="KW-1185">Reference proteome</keyword>
<organism evidence="2 3">
    <name type="scientific">Portunus trituberculatus</name>
    <name type="common">Swimming crab</name>
    <name type="synonym">Neptunus trituberculatus</name>
    <dbReference type="NCBI Taxonomy" id="210409"/>
    <lineage>
        <taxon>Eukaryota</taxon>
        <taxon>Metazoa</taxon>
        <taxon>Ecdysozoa</taxon>
        <taxon>Arthropoda</taxon>
        <taxon>Crustacea</taxon>
        <taxon>Multicrustacea</taxon>
        <taxon>Malacostraca</taxon>
        <taxon>Eumalacostraca</taxon>
        <taxon>Eucarida</taxon>
        <taxon>Decapoda</taxon>
        <taxon>Pleocyemata</taxon>
        <taxon>Brachyura</taxon>
        <taxon>Eubrachyura</taxon>
        <taxon>Portunoidea</taxon>
        <taxon>Portunidae</taxon>
        <taxon>Portuninae</taxon>
        <taxon>Portunus</taxon>
    </lineage>
</organism>
<accession>A0A5B7EZU9</accession>
<proteinExistence type="predicted"/>
<evidence type="ECO:0000313" key="2">
    <source>
        <dbReference type="EMBL" id="MPC39005.1"/>
    </source>
</evidence>
<dbReference type="Proteomes" id="UP000324222">
    <property type="component" value="Unassembled WGS sequence"/>
</dbReference>
<evidence type="ECO:0000313" key="3">
    <source>
        <dbReference type="Proteomes" id="UP000324222"/>
    </source>
</evidence>
<comment type="caution">
    <text evidence="2">The sequence shown here is derived from an EMBL/GenBank/DDBJ whole genome shotgun (WGS) entry which is preliminary data.</text>
</comment>
<name>A0A5B7EZU9_PORTR</name>
<feature type="region of interest" description="Disordered" evidence="1">
    <location>
        <begin position="1"/>
        <end position="24"/>
    </location>
</feature>
<gene>
    <name evidence="2" type="ORF">E2C01_032524</name>
</gene>